<proteinExistence type="predicted"/>
<comment type="caution">
    <text evidence="2">The sequence shown here is derived from an EMBL/GenBank/DDBJ whole genome shotgun (WGS) entry which is preliminary data.</text>
</comment>
<dbReference type="Proteomes" id="UP001066276">
    <property type="component" value="Chromosome 11"/>
</dbReference>
<dbReference type="AlphaFoldDB" id="A0AAV7LIJ6"/>
<protein>
    <submittedName>
        <fullName evidence="2">Uncharacterized protein</fullName>
    </submittedName>
</protein>
<organism evidence="2 3">
    <name type="scientific">Pleurodeles waltl</name>
    <name type="common">Iberian ribbed newt</name>
    <dbReference type="NCBI Taxonomy" id="8319"/>
    <lineage>
        <taxon>Eukaryota</taxon>
        <taxon>Metazoa</taxon>
        <taxon>Chordata</taxon>
        <taxon>Craniata</taxon>
        <taxon>Vertebrata</taxon>
        <taxon>Euteleostomi</taxon>
        <taxon>Amphibia</taxon>
        <taxon>Batrachia</taxon>
        <taxon>Caudata</taxon>
        <taxon>Salamandroidea</taxon>
        <taxon>Salamandridae</taxon>
        <taxon>Pleurodelinae</taxon>
        <taxon>Pleurodeles</taxon>
    </lineage>
</organism>
<feature type="region of interest" description="Disordered" evidence="1">
    <location>
        <begin position="1"/>
        <end position="54"/>
    </location>
</feature>
<accession>A0AAV7LIJ6</accession>
<name>A0AAV7LIJ6_PLEWA</name>
<evidence type="ECO:0000256" key="1">
    <source>
        <dbReference type="SAM" id="MobiDB-lite"/>
    </source>
</evidence>
<reference evidence="2" key="1">
    <citation type="journal article" date="2022" name="bioRxiv">
        <title>Sequencing and chromosome-scale assembly of the giantPleurodeles waltlgenome.</title>
        <authorList>
            <person name="Brown T."/>
            <person name="Elewa A."/>
            <person name="Iarovenko S."/>
            <person name="Subramanian E."/>
            <person name="Araus A.J."/>
            <person name="Petzold A."/>
            <person name="Susuki M."/>
            <person name="Suzuki K.-i.T."/>
            <person name="Hayashi T."/>
            <person name="Toyoda A."/>
            <person name="Oliveira C."/>
            <person name="Osipova E."/>
            <person name="Leigh N.D."/>
            <person name="Simon A."/>
            <person name="Yun M.H."/>
        </authorList>
    </citation>
    <scope>NUCLEOTIDE SEQUENCE</scope>
    <source>
        <strain evidence="2">20211129_DDA</strain>
        <tissue evidence="2">Liver</tissue>
    </source>
</reference>
<dbReference type="EMBL" id="JANPWB010000015">
    <property type="protein sequence ID" value="KAJ1090295.1"/>
    <property type="molecule type" value="Genomic_DNA"/>
</dbReference>
<gene>
    <name evidence="2" type="ORF">NDU88_003428</name>
</gene>
<keyword evidence="3" id="KW-1185">Reference proteome</keyword>
<evidence type="ECO:0000313" key="2">
    <source>
        <dbReference type="EMBL" id="KAJ1090295.1"/>
    </source>
</evidence>
<sequence length="85" mass="9520">MTRPRCQGGASPGKWKTRSQRPVYRPLSRGQGQPQLYASPSLEADDVSGPINKPCDHFQKKLAGDDRRRRAHLGPFFALAHPVLR</sequence>
<evidence type="ECO:0000313" key="3">
    <source>
        <dbReference type="Proteomes" id="UP001066276"/>
    </source>
</evidence>